<evidence type="ECO:0000256" key="2">
    <source>
        <dbReference type="ARBA" id="ARBA00022490"/>
    </source>
</evidence>
<dbReference type="STRING" id="431595.K3WLY2"/>
<proteinExistence type="predicted"/>
<dbReference type="eggNOG" id="KOG2164">
    <property type="taxonomic scope" value="Eukaryota"/>
</dbReference>
<evidence type="ECO:0000256" key="1">
    <source>
        <dbReference type="ARBA" id="ARBA00004496"/>
    </source>
</evidence>
<dbReference type="HOGENOM" id="CLU_030697_0_0_1"/>
<feature type="compositionally biased region" description="Basic residues" evidence="7">
    <location>
        <begin position="598"/>
        <end position="607"/>
    </location>
</feature>
<organism evidence="9 10">
    <name type="scientific">Globisporangium ultimum (strain ATCC 200006 / CBS 805.95 / DAOM BR144)</name>
    <name type="common">Pythium ultimum</name>
    <dbReference type="NCBI Taxonomy" id="431595"/>
    <lineage>
        <taxon>Eukaryota</taxon>
        <taxon>Sar</taxon>
        <taxon>Stramenopiles</taxon>
        <taxon>Oomycota</taxon>
        <taxon>Peronosporomycetes</taxon>
        <taxon>Pythiales</taxon>
        <taxon>Pythiaceae</taxon>
        <taxon>Globisporangium</taxon>
    </lineage>
</organism>
<dbReference type="OMA" id="PRWKKCP"/>
<evidence type="ECO:0000313" key="10">
    <source>
        <dbReference type="Proteomes" id="UP000019132"/>
    </source>
</evidence>
<dbReference type="InParanoid" id="K3WLY2"/>
<name>K3WLY2_GLOUD</name>
<dbReference type="EMBL" id="GL376625">
    <property type="status" value="NOT_ANNOTATED_CDS"/>
    <property type="molecule type" value="Genomic_DNA"/>
</dbReference>
<dbReference type="AlphaFoldDB" id="K3WLY2"/>
<dbReference type="CDD" id="cd16536">
    <property type="entry name" value="RING-HC_RNF10"/>
    <property type="match status" value="1"/>
</dbReference>
<accession>K3WLY2</accession>
<dbReference type="SUPFAM" id="SSF57850">
    <property type="entry name" value="RING/U-box"/>
    <property type="match status" value="1"/>
</dbReference>
<dbReference type="InterPro" id="IPR013083">
    <property type="entry name" value="Znf_RING/FYVE/PHD"/>
</dbReference>
<protein>
    <recommendedName>
        <fullName evidence="8">RING-type domain-containing protein</fullName>
    </recommendedName>
</protein>
<evidence type="ECO:0000259" key="8">
    <source>
        <dbReference type="PROSITE" id="PS50089"/>
    </source>
</evidence>
<keyword evidence="10" id="KW-1185">Reference proteome</keyword>
<dbReference type="GO" id="GO:0005737">
    <property type="term" value="C:cytoplasm"/>
    <property type="evidence" value="ECO:0007669"/>
    <property type="project" value="UniProtKB-SubCell"/>
</dbReference>
<evidence type="ECO:0000256" key="6">
    <source>
        <dbReference type="PROSITE-ProRule" id="PRU00175"/>
    </source>
</evidence>
<keyword evidence="2" id="KW-0963">Cytoplasm</keyword>
<comment type="subcellular location">
    <subcellularLocation>
        <location evidence="1">Cytoplasm</location>
    </subcellularLocation>
</comment>
<dbReference type="Gene3D" id="3.30.40.10">
    <property type="entry name" value="Zinc/RING finger domain, C3HC4 (zinc finger)"/>
    <property type="match status" value="1"/>
</dbReference>
<dbReference type="PANTHER" id="PTHR12983">
    <property type="entry name" value="RING FINGER 10 FAMILY MEMBER"/>
    <property type="match status" value="1"/>
</dbReference>
<dbReference type="InterPro" id="IPR039739">
    <property type="entry name" value="MAG2/RNF10"/>
</dbReference>
<feature type="compositionally biased region" description="Polar residues" evidence="7">
    <location>
        <begin position="565"/>
        <end position="576"/>
    </location>
</feature>
<feature type="region of interest" description="Disordered" evidence="7">
    <location>
        <begin position="565"/>
        <end position="624"/>
    </location>
</feature>
<dbReference type="InterPro" id="IPR027370">
    <property type="entry name" value="Znf-RING_euk"/>
</dbReference>
<dbReference type="InterPro" id="IPR017907">
    <property type="entry name" value="Znf_RING_CS"/>
</dbReference>
<evidence type="ECO:0000256" key="5">
    <source>
        <dbReference type="ARBA" id="ARBA00022833"/>
    </source>
</evidence>
<keyword evidence="4 6" id="KW-0863">Zinc-finger</keyword>
<dbReference type="InterPro" id="IPR001841">
    <property type="entry name" value="Znf_RING"/>
</dbReference>
<reference evidence="10" key="2">
    <citation type="submission" date="2010-04" db="EMBL/GenBank/DDBJ databases">
        <authorList>
            <person name="Buell R."/>
            <person name="Hamilton J."/>
            <person name="Hostetler J."/>
        </authorList>
    </citation>
    <scope>NUCLEOTIDE SEQUENCE [LARGE SCALE GENOMIC DNA]</scope>
    <source>
        <strain evidence="10">DAOM:BR144</strain>
    </source>
</reference>
<dbReference type="VEuPathDB" id="FungiDB:PYU1_G005962"/>
<feature type="compositionally biased region" description="Polar residues" evidence="7">
    <location>
        <begin position="615"/>
        <end position="624"/>
    </location>
</feature>
<dbReference type="PANTHER" id="PTHR12983:SF9">
    <property type="entry name" value="E3 UBIQUITIN-PROTEIN LIGASE RNF10"/>
    <property type="match status" value="1"/>
</dbReference>
<dbReference type="SMART" id="SM00184">
    <property type="entry name" value="RING"/>
    <property type="match status" value="1"/>
</dbReference>
<dbReference type="Proteomes" id="UP000019132">
    <property type="component" value="Unassembled WGS sequence"/>
</dbReference>
<dbReference type="EnsemblProtists" id="PYU1_T005974">
    <property type="protein sequence ID" value="PYU1_T005974"/>
    <property type="gene ID" value="PYU1_G005962"/>
</dbReference>
<dbReference type="GO" id="GO:0045944">
    <property type="term" value="P:positive regulation of transcription by RNA polymerase II"/>
    <property type="evidence" value="ECO:0007669"/>
    <property type="project" value="TreeGrafter"/>
</dbReference>
<dbReference type="PROSITE" id="PS00518">
    <property type="entry name" value="ZF_RING_1"/>
    <property type="match status" value="1"/>
</dbReference>
<keyword evidence="3" id="KW-0479">Metal-binding</keyword>
<reference evidence="10" key="1">
    <citation type="journal article" date="2010" name="Genome Biol.">
        <title>Genome sequence of the necrotrophic plant pathogen Pythium ultimum reveals original pathogenicity mechanisms and effector repertoire.</title>
        <authorList>
            <person name="Levesque C.A."/>
            <person name="Brouwer H."/>
            <person name="Cano L."/>
            <person name="Hamilton J.P."/>
            <person name="Holt C."/>
            <person name="Huitema E."/>
            <person name="Raffaele S."/>
            <person name="Robideau G.P."/>
            <person name="Thines M."/>
            <person name="Win J."/>
            <person name="Zerillo M.M."/>
            <person name="Beakes G.W."/>
            <person name="Boore J.L."/>
            <person name="Busam D."/>
            <person name="Dumas B."/>
            <person name="Ferriera S."/>
            <person name="Fuerstenberg S.I."/>
            <person name="Gachon C.M."/>
            <person name="Gaulin E."/>
            <person name="Govers F."/>
            <person name="Grenville-Briggs L."/>
            <person name="Horner N."/>
            <person name="Hostetler J."/>
            <person name="Jiang R.H."/>
            <person name="Johnson J."/>
            <person name="Krajaejun T."/>
            <person name="Lin H."/>
            <person name="Meijer H.J."/>
            <person name="Moore B."/>
            <person name="Morris P."/>
            <person name="Phuntmart V."/>
            <person name="Puiu D."/>
            <person name="Shetty J."/>
            <person name="Stajich J.E."/>
            <person name="Tripathy S."/>
            <person name="Wawra S."/>
            <person name="van West P."/>
            <person name="Whitty B.R."/>
            <person name="Coutinho P.M."/>
            <person name="Henrissat B."/>
            <person name="Martin F."/>
            <person name="Thomas P.D."/>
            <person name="Tyler B.M."/>
            <person name="De Vries R.P."/>
            <person name="Kamoun S."/>
            <person name="Yandell M."/>
            <person name="Tisserat N."/>
            <person name="Buell C.R."/>
        </authorList>
    </citation>
    <scope>NUCLEOTIDE SEQUENCE</scope>
    <source>
        <strain evidence="10">DAOM:BR144</strain>
    </source>
</reference>
<evidence type="ECO:0000256" key="7">
    <source>
        <dbReference type="SAM" id="MobiDB-lite"/>
    </source>
</evidence>
<evidence type="ECO:0000313" key="9">
    <source>
        <dbReference type="EnsemblProtists" id="PYU1_T005974"/>
    </source>
</evidence>
<dbReference type="PROSITE" id="PS50089">
    <property type="entry name" value="ZF_RING_2"/>
    <property type="match status" value="1"/>
</dbReference>
<dbReference type="Pfam" id="PF13445">
    <property type="entry name" value="zf-RING_UBOX"/>
    <property type="match status" value="1"/>
</dbReference>
<feature type="domain" description="RING-type" evidence="8">
    <location>
        <begin position="115"/>
        <end position="156"/>
    </location>
</feature>
<evidence type="ECO:0000256" key="4">
    <source>
        <dbReference type="ARBA" id="ARBA00022771"/>
    </source>
</evidence>
<evidence type="ECO:0000256" key="3">
    <source>
        <dbReference type="ARBA" id="ARBA00022723"/>
    </source>
</evidence>
<reference evidence="9" key="3">
    <citation type="submission" date="2015-02" db="UniProtKB">
        <authorList>
            <consortium name="EnsemblProtists"/>
        </authorList>
    </citation>
    <scope>IDENTIFICATION</scope>
    <source>
        <strain evidence="9">DAOM BR144</strain>
    </source>
</reference>
<dbReference type="GO" id="GO:0008270">
    <property type="term" value="F:zinc ion binding"/>
    <property type="evidence" value="ECO:0007669"/>
    <property type="project" value="UniProtKB-KW"/>
</dbReference>
<sequence length="624" mass="69963">MARNNGFGRRSSRKDQLHLNRTLDYEIRTGGRNGVSANHLLNFSLPEREKQVYVKKKKNAPMRTQNEYLHANYRFVVAPLSNDANTPFWDMEALTEWKNVEQVLLWYDEASPASCPICLDDFRAPKITKCGHIFCWPCILRYLSLSDKYWRRCPMCFESVQKGQLRSVRLDKVSLPPRVNSDATFQFLQRSKSSYFPHLRSDSKHDLNDLDASALGGGNKKRARKLPSVYDPAATYSRILESSQEYLTQLLLDEMRDLEALDAEFRSSGDVDSLPFVEEAMRATSGRLAQNDGSQQSVSSGYEAANEYEAGASSGGEDENVYSFYQLSNGIYVVLHPLNMKCLMKEYAEPKRKERDADHDHKDPDDVVSAAWADATSPSSSSELSTGPRYDLLPNTIRGRILDVEHVVMDEEMQKRYRFLSHLPRFCDFYLCELDLSGQLSPETLDAFRGEIKKREKQRKQRQRSKARSANSPVYKGALAGFSIEQEGMSWPAPAEMSLSDAFQEGVNLNGTYDEGDDLAAAQIASTSTSPPSPYYPAYDAEGSFATITRQSGYYPPLSRVTNSEAGEAAHTQSPSVWGAASSPPPLFDLDLDSLPRTKGKGKKGGAGKKGVALFSTSQQRSYR</sequence>
<keyword evidence="5" id="KW-0862">Zinc</keyword>
<dbReference type="GO" id="GO:0000976">
    <property type="term" value="F:transcription cis-regulatory region binding"/>
    <property type="evidence" value="ECO:0007669"/>
    <property type="project" value="TreeGrafter"/>
</dbReference>